<dbReference type="Proteomes" id="UP001501509">
    <property type="component" value="Unassembled WGS sequence"/>
</dbReference>
<name>A0ABP6DDV9_9ACTN</name>
<evidence type="ECO:0000313" key="3">
    <source>
        <dbReference type="Proteomes" id="UP001501509"/>
    </source>
</evidence>
<comment type="caution">
    <text evidence="2">The sequence shown here is derived from an EMBL/GenBank/DDBJ whole genome shotgun (WGS) entry which is preliminary data.</text>
</comment>
<sequence>MSIAPNQLPEGLPPGRLITPESGGEPGLWVSDEPLYEADAGARWADLLARHPHTGVASTEMVYEFDQARGRGVVK</sequence>
<gene>
    <name evidence="2" type="ORF">GCM10010411_96000</name>
</gene>
<dbReference type="EMBL" id="BAAATD010000042">
    <property type="protein sequence ID" value="GAA2640695.1"/>
    <property type="molecule type" value="Genomic_DNA"/>
</dbReference>
<reference evidence="3" key="1">
    <citation type="journal article" date="2019" name="Int. J. Syst. Evol. Microbiol.">
        <title>The Global Catalogue of Microorganisms (GCM) 10K type strain sequencing project: providing services to taxonomists for standard genome sequencing and annotation.</title>
        <authorList>
            <consortium name="The Broad Institute Genomics Platform"/>
            <consortium name="The Broad Institute Genome Sequencing Center for Infectious Disease"/>
            <person name="Wu L."/>
            <person name="Ma J."/>
        </authorList>
    </citation>
    <scope>NUCLEOTIDE SEQUENCE [LARGE SCALE GENOMIC DNA]</scope>
    <source>
        <strain evidence="3">JCM 6833</strain>
    </source>
</reference>
<proteinExistence type="predicted"/>
<feature type="region of interest" description="Disordered" evidence="1">
    <location>
        <begin position="1"/>
        <end position="31"/>
    </location>
</feature>
<evidence type="ECO:0000256" key="1">
    <source>
        <dbReference type="SAM" id="MobiDB-lite"/>
    </source>
</evidence>
<organism evidence="2 3">
    <name type="scientific">Actinomadura fulvescens</name>
    <dbReference type="NCBI Taxonomy" id="46160"/>
    <lineage>
        <taxon>Bacteria</taxon>
        <taxon>Bacillati</taxon>
        <taxon>Actinomycetota</taxon>
        <taxon>Actinomycetes</taxon>
        <taxon>Streptosporangiales</taxon>
        <taxon>Thermomonosporaceae</taxon>
        <taxon>Actinomadura</taxon>
    </lineage>
</organism>
<protein>
    <submittedName>
        <fullName evidence="2">Uncharacterized protein</fullName>
    </submittedName>
</protein>
<accession>A0ABP6DDV9</accession>
<keyword evidence="3" id="KW-1185">Reference proteome</keyword>
<evidence type="ECO:0000313" key="2">
    <source>
        <dbReference type="EMBL" id="GAA2640695.1"/>
    </source>
</evidence>